<accession>A0AA41R809</accession>
<evidence type="ECO:0000256" key="1">
    <source>
        <dbReference type="ARBA" id="ARBA00010062"/>
    </source>
</evidence>
<dbReference type="PANTHER" id="PTHR30483">
    <property type="entry name" value="LEUCINE-SPECIFIC-BINDING PROTEIN"/>
    <property type="match status" value="1"/>
</dbReference>
<evidence type="ECO:0000256" key="3">
    <source>
        <dbReference type="ARBA" id="ARBA00022729"/>
    </source>
</evidence>
<dbReference type="PRINTS" id="PR00337">
    <property type="entry name" value="LEUILEVALBP"/>
</dbReference>
<keyword evidence="7" id="KW-1185">Reference proteome</keyword>
<evidence type="ECO:0000313" key="6">
    <source>
        <dbReference type="EMBL" id="MCJ8502940.1"/>
    </source>
</evidence>
<evidence type="ECO:0000256" key="4">
    <source>
        <dbReference type="ARBA" id="ARBA00022970"/>
    </source>
</evidence>
<dbReference type="AlphaFoldDB" id="A0AA41R809"/>
<gene>
    <name evidence="6" type="ORF">MRX98_20360</name>
</gene>
<evidence type="ECO:0000313" key="7">
    <source>
        <dbReference type="Proteomes" id="UP001165427"/>
    </source>
</evidence>
<dbReference type="InterPro" id="IPR028081">
    <property type="entry name" value="Leu-bd"/>
</dbReference>
<dbReference type="Proteomes" id="UP001165427">
    <property type="component" value="Unassembled WGS sequence"/>
</dbReference>
<dbReference type="Pfam" id="PF13458">
    <property type="entry name" value="Peripla_BP_6"/>
    <property type="match status" value="1"/>
</dbReference>
<protein>
    <submittedName>
        <fullName evidence="6">ABC transporter substrate-binding protein</fullName>
    </submittedName>
</protein>
<keyword evidence="2" id="KW-0813">Transport</keyword>
<dbReference type="Gene3D" id="3.40.50.2300">
    <property type="match status" value="2"/>
</dbReference>
<evidence type="ECO:0000256" key="2">
    <source>
        <dbReference type="ARBA" id="ARBA00022448"/>
    </source>
</evidence>
<keyword evidence="3" id="KW-0732">Signal</keyword>
<dbReference type="InterPro" id="IPR000709">
    <property type="entry name" value="Leu_Ile_Val-bd"/>
</dbReference>
<dbReference type="EMBL" id="JALJRB010000037">
    <property type="protein sequence ID" value="MCJ8502940.1"/>
    <property type="molecule type" value="Genomic_DNA"/>
</dbReference>
<sequence length="388" mass="42515">MNRFGRYLAMLLLVCVVVLVWGLGTAPADYKVGAIFSVTGPASFLGDPEKKTAEMVVAQVNAAGGIDGKKIQLIVYDDEGDATKANLYARRLLTQDRVTAVIGPSQSGLTMAIIPLFEQFKTPLISCAASHKIVYNEKTGKPYHWVFKTPQSDSMAVEAIYAQMGKMGIQRIAIMSVTSGYGASGREELLRIAPEYGIEIVADEKYDPRDTDMTAQLTKIRALAPQAIVNWSIGPTQVIVLRNWRELGMEKIAFFQSHGFGSRQNIQLAAGAAEGVYLPLGAGNIAEILPDDHPQKEVTMTYLAEYTAKFNEPVSAFGGYSWDAMHLVIDALRAVGDDKAKIRDHIENRKNFVGQQGVYNFSADDHNGLTKDAFLMVVVKDGDWTLVE</sequence>
<proteinExistence type="inferred from homology"/>
<dbReference type="CDD" id="cd06333">
    <property type="entry name" value="PBP1_ABC_RPA1789-like"/>
    <property type="match status" value="1"/>
</dbReference>
<dbReference type="PANTHER" id="PTHR30483:SF38">
    <property type="entry name" value="BLR7848 PROTEIN"/>
    <property type="match status" value="1"/>
</dbReference>
<organism evidence="6 7">
    <name type="scientific">Desulfatitalea alkaliphila</name>
    <dbReference type="NCBI Taxonomy" id="2929485"/>
    <lineage>
        <taxon>Bacteria</taxon>
        <taxon>Pseudomonadati</taxon>
        <taxon>Thermodesulfobacteriota</taxon>
        <taxon>Desulfobacteria</taxon>
        <taxon>Desulfobacterales</taxon>
        <taxon>Desulfosarcinaceae</taxon>
        <taxon>Desulfatitalea</taxon>
    </lineage>
</organism>
<reference evidence="6" key="1">
    <citation type="submission" date="2022-04" db="EMBL/GenBank/DDBJ databases">
        <title>Desulfatitalea alkaliphila sp. nov., a novel anaerobic sulfate-reducing bacterium isolated from terrestrial mud volcano, Taman Peninsula, Russia.</title>
        <authorList>
            <person name="Khomyakova M.A."/>
            <person name="Merkel A.Y."/>
            <person name="Slobodkin A.I."/>
        </authorList>
    </citation>
    <scope>NUCLEOTIDE SEQUENCE</scope>
    <source>
        <strain evidence="6">M08but</strain>
    </source>
</reference>
<comment type="similarity">
    <text evidence="1">Belongs to the leucine-binding protein family.</text>
</comment>
<dbReference type="GO" id="GO:0006865">
    <property type="term" value="P:amino acid transport"/>
    <property type="evidence" value="ECO:0007669"/>
    <property type="project" value="UniProtKB-KW"/>
</dbReference>
<feature type="domain" description="Leucine-binding protein" evidence="5">
    <location>
        <begin position="30"/>
        <end position="382"/>
    </location>
</feature>
<evidence type="ECO:0000259" key="5">
    <source>
        <dbReference type="Pfam" id="PF13458"/>
    </source>
</evidence>
<dbReference type="SUPFAM" id="SSF53822">
    <property type="entry name" value="Periplasmic binding protein-like I"/>
    <property type="match status" value="1"/>
</dbReference>
<comment type="caution">
    <text evidence="6">The sequence shown here is derived from an EMBL/GenBank/DDBJ whole genome shotgun (WGS) entry which is preliminary data.</text>
</comment>
<name>A0AA41R809_9BACT</name>
<keyword evidence="4" id="KW-0029">Amino-acid transport</keyword>
<dbReference type="RefSeq" id="WP_246914539.1">
    <property type="nucleotide sequence ID" value="NZ_JALJRB010000037.1"/>
</dbReference>
<dbReference type="InterPro" id="IPR028082">
    <property type="entry name" value="Peripla_BP_I"/>
</dbReference>
<dbReference type="InterPro" id="IPR051010">
    <property type="entry name" value="BCAA_transport"/>
</dbReference>